<gene>
    <name evidence="4" type="ORF">CTEN210_17065</name>
</gene>
<dbReference type="InterPro" id="IPR051860">
    <property type="entry name" value="Plasmodium_CSP_Invasion"/>
</dbReference>
<dbReference type="PROSITE" id="PS50025">
    <property type="entry name" value="LAM_G_DOMAIN"/>
    <property type="match status" value="1"/>
</dbReference>
<dbReference type="InterPro" id="IPR035992">
    <property type="entry name" value="Ricin_B-like_lectins"/>
</dbReference>
<evidence type="ECO:0000256" key="2">
    <source>
        <dbReference type="SAM" id="MobiDB-lite"/>
    </source>
</evidence>
<dbReference type="Gene3D" id="2.60.120.200">
    <property type="match status" value="1"/>
</dbReference>
<dbReference type="SUPFAM" id="SSF52266">
    <property type="entry name" value="SGNH hydrolase"/>
    <property type="match status" value="1"/>
</dbReference>
<dbReference type="Pfam" id="PF13385">
    <property type="entry name" value="Laminin_G_3"/>
    <property type="match status" value="1"/>
</dbReference>
<organism evidence="4 5">
    <name type="scientific">Chaetoceros tenuissimus</name>
    <dbReference type="NCBI Taxonomy" id="426638"/>
    <lineage>
        <taxon>Eukaryota</taxon>
        <taxon>Sar</taxon>
        <taxon>Stramenopiles</taxon>
        <taxon>Ochrophyta</taxon>
        <taxon>Bacillariophyta</taxon>
        <taxon>Coscinodiscophyceae</taxon>
        <taxon>Chaetocerotophycidae</taxon>
        <taxon>Chaetocerotales</taxon>
        <taxon>Chaetocerotaceae</taxon>
        <taxon>Chaetoceros</taxon>
    </lineage>
</organism>
<accession>A0AAD3HEV7</accession>
<dbReference type="CDD" id="cd01833">
    <property type="entry name" value="XynB_like"/>
    <property type="match status" value="1"/>
</dbReference>
<dbReference type="Gene3D" id="3.60.21.10">
    <property type="match status" value="1"/>
</dbReference>
<dbReference type="InterPro" id="IPR036514">
    <property type="entry name" value="SGNH_hydro_sf"/>
</dbReference>
<dbReference type="SUPFAM" id="SSF50370">
    <property type="entry name" value="Ricin B-like lectins"/>
    <property type="match status" value="1"/>
</dbReference>
<dbReference type="Pfam" id="PF13472">
    <property type="entry name" value="Lipase_GDSL_2"/>
    <property type="match status" value="1"/>
</dbReference>
<evidence type="ECO:0000313" key="4">
    <source>
        <dbReference type="EMBL" id="GFH60589.1"/>
    </source>
</evidence>
<dbReference type="EMBL" id="BLLK01000069">
    <property type="protein sequence ID" value="GFH60589.1"/>
    <property type="molecule type" value="Genomic_DNA"/>
</dbReference>
<evidence type="ECO:0000259" key="3">
    <source>
        <dbReference type="PROSITE" id="PS50025"/>
    </source>
</evidence>
<dbReference type="Gene3D" id="2.60.40.1220">
    <property type="match status" value="1"/>
</dbReference>
<dbReference type="PROSITE" id="PS50231">
    <property type="entry name" value="RICIN_B_LECTIN"/>
    <property type="match status" value="1"/>
</dbReference>
<dbReference type="CDD" id="cd00110">
    <property type="entry name" value="LamG"/>
    <property type="match status" value="1"/>
</dbReference>
<feature type="domain" description="Laminin G" evidence="3">
    <location>
        <begin position="717"/>
        <end position="918"/>
    </location>
</feature>
<dbReference type="SUPFAM" id="SSF49899">
    <property type="entry name" value="Concanavalin A-like lectins/glucanases"/>
    <property type="match status" value="1"/>
</dbReference>
<dbReference type="SUPFAM" id="SSF56300">
    <property type="entry name" value="Metallo-dependent phosphatases"/>
    <property type="match status" value="1"/>
</dbReference>
<dbReference type="InterPro" id="IPR001791">
    <property type="entry name" value="Laminin_G"/>
</dbReference>
<dbReference type="InterPro" id="IPR013320">
    <property type="entry name" value="ConA-like_dom_sf"/>
</dbReference>
<name>A0AAD3HEV7_9STRA</name>
<dbReference type="InterPro" id="IPR014755">
    <property type="entry name" value="Cu-Rt/internalin_Ig-like"/>
</dbReference>
<dbReference type="InterPro" id="IPR013830">
    <property type="entry name" value="SGNH_hydro"/>
</dbReference>
<evidence type="ECO:0000313" key="5">
    <source>
        <dbReference type="Proteomes" id="UP001054902"/>
    </source>
</evidence>
<dbReference type="Gene3D" id="3.40.50.1110">
    <property type="entry name" value="SGNH hydrolase"/>
    <property type="match status" value="1"/>
</dbReference>
<evidence type="ECO:0000256" key="1">
    <source>
        <dbReference type="ARBA" id="ARBA00022729"/>
    </source>
</evidence>
<reference evidence="4 5" key="1">
    <citation type="journal article" date="2021" name="Sci. Rep.">
        <title>The genome of the diatom Chaetoceros tenuissimus carries an ancient integrated fragment of an extant virus.</title>
        <authorList>
            <person name="Hongo Y."/>
            <person name="Kimura K."/>
            <person name="Takaki Y."/>
            <person name="Yoshida Y."/>
            <person name="Baba S."/>
            <person name="Kobayashi G."/>
            <person name="Nagasaki K."/>
            <person name="Hano T."/>
            <person name="Tomaru Y."/>
        </authorList>
    </citation>
    <scope>NUCLEOTIDE SEQUENCE [LARGE SCALE GENOMIC DNA]</scope>
    <source>
        <strain evidence="4 5">NIES-3715</strain>
    </source>
</reference>
<dbReference type="PANTHER" id="PTHR44826">
    <property type="entry name" value="SPORE COAT PROTEIN SP85"/>
    <property type="match status" value="1"/>
</dbReference>
<dbReference type="Gene3D" id="2.80.10.50">
    <property type="match status" value="1"/>
</dbReference>
<dbReference type="InterPro" id="IPR029052">
    <property type="entry name" value="Metallo-depent_PP-like"/>
</dbReference>
<proteinExistence type="predicted"/>
<sequence>MPMGDALTHGSSTAQGAYRPFLYSQLTSKGYSLDFVGNEKSGTVATLPDRDNEAHKGFTIEDMTFNVDLFLDAHDPDIVLLMMGQKDLVNVGVDFSTAANRYSTLIEKLSNSRPNMHIFAANMPPRKDSNDNNMIQNQYNAFIPQIISTLQSQGRQVTFVDVNAVLSESDLETNIHPGSSGYGKIATAFTNAIIGLINPNLGGLQRGMIRVLGGLDRKHIKITFSKPIPAKRAQTDNFNVDGLALTGASLSEDERVVTLFTSEQAPGKSYTVNVLQGNPGVSTLNFTPGFRIISLSDWHLGEKYVFGGKDDLVENDIAIIKYIKENYGGELLLIPGDTNAGFWDTDSFAIEMNTFLGTNVSREEVVIEAGDRCYGGLLSSFHMGGYPKVLAAIGDHELGDNSWDASSMKSFLQSSFRETFGSNFNLDYDSRFKYPTAIGSADSRPLGTIYEKTSFAYIYKNTLIVTVDVLRHDGPSEVIGSLGTVTGQVTGNHLQWLDNVLQQGSALAEVKNIIVQGHFPTLYPVKKTKSSGIYMDMNEDSEFWGVLRKHPVDIYFAGEAHLNTVTKDADSGIIQIVGRGNFFTNLFAIDITDDTIDVTCYNEVGPEKTMENFNYEESGHLRISKGSDFTEIAASGELAFFDDDDPVLYFNFESISLLKDRPVLGLGELDNTRRAPIVETVNVNGVDCSDSLVNAGTFGQDYDAQSANVNLSSGVYGNAASFSTNSLAAVYSMGPHSGPHPISYAMWLKTTFYGSRILMAYEGYWNQDQVFTARLENGKIELVYGSAQKVASQTGNLNDGYWHHISIVMPFKGCKLSDIGVYVDGIKTTTLLSGADDVIDLPNGGMISIGGFGYGGRGGTSDMVRSGFRDGLNFIGEIDDALVFARALTDAEIQELSTPPTAFALRSKISYVKQEPLCLSLGLFGNDAVLRTCNDSDGQHWVQDILGYIHNKARYEKCLIPEVSSRFGIAVVVDDCNKQINSKFVWDLEPDHVVHVETGKMMKVNVASNNDIELTEEDYDARENEWDILFEGGFPPSYLTGEPSVSPSRSPSSAPSESPSAVPTSSPSARPSSVPSASPSSRPSSSPSSSPTSIPSSKPSLAPTSKPSSQPSAHPSAAPTASPSATPTSSPSSSPSRKPSSAPTVSPSSKPTRSFAPTILCKDKWGKVTLSNGKEKSCYNAGNNPSKFCAMDEIKEHCPVTCNLCEAKDTNSPTSSPVNTIIGDIVCKDIEGKFEMSSGKMKSCANAQNRAKLCDKNLFKINCPVTCNTCGENEVDNDNSTCIDKTGQVALLSNGNLKTCYNAGNNPRLCDKEEVREHCPVTCGACGEVAGGATTTCADGEGKVLLPNGIKKSCDQVQNNISLCTKWDDIRSFCPMTCGC</sequence>
<protein>
    <recommendedName>
        <fullName evidence="3">Laminin G domain-containing protein</fullName>
    </recommendedName>
</protein>
<keyword evidence="1" id="KW-0732">Signal</keyword>
<feature type="compositionally biased region" description="Low complexity" evidence="2">
    <location>
        <begin position="1043"/>
        <end position="1144"/>
    </location>
</feature>
<dbReference type="Proteomes" id="UP001054902">
    <property type="component" value="Unassembled WGS sequence"/>
</dbReference>
<keyword evidence="5" id="KW-1185">Reference proteome</keyword>
<comment type="caution">
    <text evidence="4">The sequence shown here is derived from an EMBL/GenBank/DDBJ whole genome shotgun (WGS) entry which is preliminary data.</text>
</comment>
<feature type="region of interest" description="Disordered" evidence="2">
    <location>
        <begin position="1037"/>
        <end position="1153"/>
    </location>
</feature>